<dbReference type="EMBL" id="RKST01000031">
    <property type="protein sequence ID" value="RUM95765.1"/>
    <property type="molecule type" value="Genomic_DNA"/>
</dbReference>
<comment type="caution">
    <text evidence="4">The sequence shown here is derived from an EMBL/GenBank/DDBJ whole genome shotgun (WGS) entry which is preliminary data.</text>
</comment>
<proteinExistence type="predicted"/>
<dbReference type="InterPro" id="IPR011006">
    <property type="entry name" value="CheY-like_superfamily"/>
</dbReference>
<evidence type="ECO:0000259" key="3">
    <source>
        <dbReference type="PROSITE" id="PS50110"/>
    </source>
</evidence>
<keyword evidence="5" id="KW-1185">Reference proteome</keyword>
<accession>A0A432V0Z3</accession>
<organism evidence="4 5">
    <name type="scientific">Borborobacter arsenicus</name>
    <dbReference type="NCBI Taxonomy" id="1851146"/>
    <lineage>
        <taxon>Bacteria</taxon>
        <taxon>Pseudomonadati</taxon>
        <taxon>Pseudomonadota</taxon>
        <taxon>Alphaproteobacteria</taxon>
        <taxon>Hyphomicrobiales</taxon>
        <taxon>Phyllobacteriaceae</taxon>
        <taxon>Borborobacter</taxon>
    </lineage>
</organism>
<reference evidence="4 5" key="1">
    <citation type="submission" date="2018-11" db="EMBL/GenBank/DDBJ databases">
        <title>Pseudaminobacter arsenicus sp. nov., an arsenic-resistant bacterium isolated from arsenic-rich aquifers.</title>
        <authorList>
            <person name="Mu Y."/>
        </authorList>
    </citation>
    <scope>NUCLEOTIDE SEQUENCE [LARGE SCALE GENOMIC DNA]</scope>
    <source>
        <strain evidence="4 5">CB3</strain>
    </source>
</reference>
<dbReference type="PANTHER" id="PTHR44591">
    <property type="entry name" value="STRESS RESPONSE REGULATOR PROTEIN 1"/>
    <property type="match status" value="1"/>
</dbReference>
<dbReference type="PROSITE" id="PS50110">
    <property type="entry name" value="RESPONSE_REGULATORY"/>
    <property type="match status" value="1"/>
</dbReference>
<dbReference type="OrthoDB" id="9782655at2"/>
<sequence>MLEGKLIHVVDDDSEFLKGIARLLKAHGLEVRTFASAEEFQMDAEPAEADCLVLDIHLGGISGIELLCRLSSAGIRVPVVLVTADDSEPTRGAAAAAGCSAYLEKPVSGKLLMDAINGAVASAGIQPS</sequence>
<dbReference type="PANTHER" id="PTHR44591:SF21">
    <property type="entry name" value="TWO-COMPONENT RESPONSE REGULATOR"/>
    <property type="match status" value="1"/>
</dbReference>
<name>A0A432V0Z3_9HYPH</name>
<evidence type="ECO:0000256" key="1">
    <source>
        <dbReference type="ARBA" id="ARBA00022553"/>
    </source>
</evidence>
<gene>
    <name evidence="4" type="ORF">EET67_21415</name>
</gene>
<dbReference type="InterPro" id="IPR050595">
    <property type="entry name" value="Bact_response_regulator"/>
</dbReference>
<feature type="domain" description="Response regulatory" evidence="3">
    <location>
        <begin position="6"/>
        <end position="120"/>
    </location>
</feature>
<dbReference type="GO" id="GO:0000160">
    <property type="term" value="P:phosphorelay signal transduction system"/>
    <property type="evidence" value="ECO:0007669"/>
    <property type="project" value="InterPro"/>
</dbReference>
<dbReference type="SMART" id="SM00448">
    <property type="entry name" value="REC"/>
    <property type="match status" value="1"/>
</dbReference>
<dbReference type="Gene3D" id="3.40.50.2300">
    <property type="match status" value="1"/>
</dbReference>
<dbReference type="RefSeq" id="WP_128628382.1">
    <property type="nucleotide sequence ID" value="NZ_RKST01000031.1"/>
</dbReference>
<dbReference type="Pfam" id="PF00072">
    <property type="entry name" value="Response_reg"/>
    <property type="match status" value="1"/>
</dbReference>
<keyword evidence="1 2" id="KW-0597">Phosphoprotein</keyword>
<dbReference type="InterPro" id="IPR001789">
    <property type="entry name" value="Sig_transdc_resp-reg_receiver"/>
</dbReference>
<dbReference type="SUPFAM" id="SSF52172">
    <property type="entry name" value="CheY-like"/>
    <property type="match status" value="1"/>
</dbReference>
<evidence type="ECO:0000313" key="4">
    <source>
        <dbReference type="EMBL" id="RUM95765.1"/>
    </source>
</evidence>
<evidence type="ECO:0000256" key="2">
    <source>
        <dbReference type="PROSITE-ProRule" id="PRU00169"/>
    </source>
</evidence>
<dbReference type="Proteomes" id="UP000281647">
    <property type="component" value="Unassembled WGS sequence"/>
</dbReference>
<protein>
    <submittedName>
        <fullName evidence="4">Response regulator</fullName>
    </submittedName>
</protein>
<feature type="modified residue" description="4-aspartylphosphate" evidence="2">
    <location>
        <position position="55"/>
    </location>
</feature>
<dbReference type="AlphaFoldDB" id="A0A432V0Z3"/>
<evidence type="ECO:0000313" key="5">
    <source>
        <dbReference type="Proteomes" id="UP000281647"/>
    </source>
</evidence>